<proteinExistence type="predicted"/>
<dbReference type="Pfam" id="PF14566">
    <property type="entry name" value="PTPlike_phytase"/>
    <property type="match status" value="1"/>
</dbReference>
<evidence type="ECO:0000313" key="3">
    <source>
        <dbReference type="EMBL" id="KPC27087.1"/>
    </source>
</evidence>
<name>A0A0N0GE25_PSESX</name>
<dbReference type="AlphaFoldDB" id="A0A0N0GE25"/>
<reference evidence="3 4" key="2">
    <citation type="submission" date="2015-10" db="EMBL/GenBank/DDBJ databases">
        <title>Comparative genomics and high-throughput reverse genetic screens identify a new phytobacterial MAMP and an Arabidopsis receptor required for immune elicitation.</title>
        <authorList>
            <person name="Mott G.A."/>
            <person name="Thakur S."/>
            <person name="Wang P.W."/>
            <person name="Desveaux D."/>
            <person name="Guttman D.S."/>
        </authorList>
    </citation>
    <scope>NUCLEOTIDE SEQUENCE [LARGE SCALE GENOMIC DNA]</scope>
    <source>
        <strain evidence="3 4">0788_9</strain>
    </source>
</reference>
<accession>A0A0N0GE25</accession>
<dbReference type="SMART" id="SM01301">
    <property type="entry name" value="PTPlike_phytase"/>
    <property type="match status" value="1"/>
</dbReference>
<dbReference type="InterPro" id="IPR029021">
    <property type="entry name" value="Prot-tyrosine_phosphatase-like"/>
</dbReference>
<dbReference type="PROSITE" id="PS00383">
    <property type="entry name" value="TYR_PHOSPHATASE_1"/>
    <property type="match status" value="1"/>
</dbReference>
<dbReference type="Gene3D" id="3.30.70.1690">
    <property type="match status" value="1"/>
</dbReference>
<dbReference type="Gene3D" id="3.90.190.10">
    <property type="entry name" value="Protein tyrosine phosphatase superfamily"/>
    <property type="match status" value="1"/>
</dbReference>
<protein>
    <submittedName>
        <fullName evidence="3">Protein-tyrosine-phosphatase putatively secreted as type III effector</fullName>
    </submittedName>
</protein>
<dbReference type="PROSITE" id="PS50056">
    <property type="entry name" value="TYR_PHOSPHATASE_2"/>
    <property type="match status" value="1"/>
</dbReference>
<dbReference type="Proteomes" id="UP000037891">
    <property type="component" value="Unassembled WGS sequence"/>
</dbReference>
<organism evidence="3 4">
    <name type="scientific">Pseudomonas syringae pv. cilantro</name>
    <dbReference type="NCBI Taxonomy" id="81035"/>
    <lineage>
        <taxon>Bacteria</taxon>
        <taxon>Pseudomonadati</taxon>
        <taxon>Pseudomonadota</taxon>
        <taxon>Gammaproteobacteria</taxon>
        <taxon>Pseudomonadales</taxon>
        <taxon>Pseudomonadaceae</taxon>
        <taxon>Pseudomonas</taxon>
        <taxon>Pseudomonas syringae</taxon>
    </lineage>
</organism>
<dbReference type="EMBL" id="LGLN01000070">
    <property type="protein sequence ID" value="KPC27087.1"/>
    <property type="molecule type" value="Genomic_DNA"/>
</dbReference>
<sequence>MSNHTSGACTPRPLLEPLEHMHHEGGAFIHRIQSMQNHVIISKGATPLSRGVTASDVKPAYAQLTPEAYRHAITKFKQALTTPERPTGEPVFIYDRTPGELENFRSSDSFILPHDLNQKGWDTLHISGSASIASLEQVQRLHPTPERPVVVLDVREESHAIVGGYPCTWRLGNNWANVGKSRNDVIADEQSRIAALKQQPTVEIIHRKDAKHGLENPRKVVLNNPDISSEEDLVKSTGAEYLRLMVTDHMGPRSEDIDLFVAMERALPEQGRVHIHCGVGQGRTGIFIAMHDMLKNAHHVSFHDLIERQLVFNPGRALDFNKDVTHEGRANLRNDRLEFISLFYEYAKQNPKGAPRSWSEWLADPNTPSQQR</sequence>
<feature type="domain" description="Tyrosine specific protein phosphatases" evidence="2">
    <location>
        <begin position="258"/>
        <end position="307"/>
    </location>
</feature>
<comment type="caution">
    <text evidence="3">The sequence shown here is derived from an EMBL/GenBank/DDBJ whole genome shotgun (WGS) entry which is preliminary data.</text>
</comment>
<reference evidence="3 4" key="1">
    <citation type="submission" date="2015-07" db="EMBL/GenBank/DDBJ databases">
        <authorList>
            <person name="Noorani M."/>
        </authorList>
    </citation>
    <scope>NUCLEOTIDE SEQUENCE [LARGE SCALE GENOMIC DNA]</scope>
    <source>
        <strain evidence="3 4">0788_9</strain>
    </source>
</reference>
<dbReference type="InterPro" id="IPR016130">
    <property type="entry name" value="Tyr_Pase_AS"/>
</dbReference>
<gene>
    <name evidence="3" type="ORF">ABJ99_1070</name>
</gene>
<evidence type="ECO:0000313" key="4">
    <source>
        <dbReference type="Proteomes" id="UP000037891"/>
    </source>
</evidence>
<evidence type="ECO:0000256" key="1">
    <source>
        <dbReference type="SAM" id="MobiDB-lite"/>
    </source>
</evidence>
<dbReference type="PATRIC" id="fig|81035.3.peg.1144"/>
<dbReference type="SUPFAM" id="SSF52799">
    <property type="entry name" value="(Phosphotyrosine protein) phosphatases II"/>
    <property type="match status" value="1"/>
</dbReference>
<feature type="region of interest" description="Disordered" evidence="1">
    <location>
        <begin position="350"/>
        <end position="372"/>
    </location>
</feature>
<dbReference type="InterPro" id="IPR000387">
    <property type="entry name" value="Tyr_Pase_dom"/>
</dbReference>
<evidence type="ECO:0000259" key="2">
    <source>
        <dbReference type="PROSITE" id="PS50056"/>
    </source>
</evidence>